<dbReference type="RefSeq" id="WP_221030881.1">
    <property type="nucleotide sequence ID" value="NZ_CP139781.1"/>
</dbReference>
<dbReference type="Pfam" id="PF13188">
    <property type="entry name" value="PAS_8"/>
    <property type="match status" value="1"/>
</dbReference>
<evidence type="ECO:0000256" key="5">
    <source>
        <dbReference type="ARBA" id="ARBA00022741"/>
    </source>
</evidence>
<dbReference type="SUPFAM" id="SSF55785">
    <property type="entry name" value="PYP-like sensor domain (PAS domain)"/>
    <property type="match status" value="1"/>
</dbReference>
<dbReference type="Gene3D" id="3.40.190.10">
    <property type="entry name" value="Periplasmic binding protein-like II"/>
    <property type="match status" value="2"/>
</dbReference>
<dbReference type="InterPro" id="IPR001638">
    <property type="entry name" value="Solute-binding_3/MltF_N"/>
</dbReference>
<dbReference type="InterPro" id="IPR011006">
    <property type="entry name" value="CheY-like_superfamily"/>
</dbReference>
<keyword evidence="8" id="KW-0902">Two-component regulatory system</keyword>
<evidence type="ECO:0000256" key="1">
    <source>
        <dbReference type="ARBA" id="ARBA00000085"/>
    </source>
</evidence>
<dbReference type="Gene3D" id="3.30.450.20">
    <property type="entry name" value="PAS domain"/>
    <property type="match status" value="1"/>
</dbReference>
<evidence type="ECO:0000256" key="6">
    <source>
        <dbReference type="ARBA" id="ARBA00022777"/>
    </source>
</evidence>
<feature type="domain" description="Histidine kinase" evidence="12">
    <location>
        <begin position="446"/>
        <end position="671"/>
    </location>
</feature>
<keyword evidence="10" id="KW-0472">Membrane</keyword>
<organism evidence="14 15">
    <name type="scientific">Actomonas aquatica</name>
    <dbReference type="NCBI Taxonomy" id="2866162"/>
    <lineage>
        <taxon>Bacteria</taxon>
        <taxon>Pseudomonadati</taxon>
        <taxon>Verrucomicrobiota</taxon>
        <taxon>Opitutia</taxon>
        <taxon>Opitutales</taxon>
        <taxon>Opitutaceae</taxon>
        <taxon>Actomonas</taxon>
    </lineage>
</organism>
<dbReference type="SUPFAM" id="SSF47384">
    <property type="entry name" value="Homodimeric domain of signal transducing histidine kinase"/>
    <property type="match status" value="1"/>
</dbReference>
<dbReference type="SMART" id="SM00062">
    <property type="entry name" value="PBPb"/>
    <property type="match status" value="1"/>
</dbReference>
<keyword evidence="10" id="KW-0812">Transmembrane</keyword>
<dbReference type="Gene3D" id="3.40.50.2300">
    <property type="match status" value="1"/>
</dbReference>
<dbReference type="InterPro" id="IPR035965">
    <property type="entry name" value="PAS-like_dom_sf"/>
</dbReference>
<dbReference type="SUPFAM" id="SSF52172">
    <property type="entry name" value="CheY-like"/>
    <property type="match status" value="1"/>
</dbReference>
<accession>A0ABZ1CBE7</accession>
<dbReference type="Pfam" id="PF00512">
    <property type="entry name" value="HisKA"/>
    <property type="match status" value="1"/>
</dbReference>
<dbReference type="InterPro" id="IPR003661">
    <property type="entry name" value="HisK_dim/P_dom"/>
</dbReference>
<evidence type="ECO:0000256" key="8">
    <source>
        <dbReference type="ARBA" id="ARBA00023012"/>
    </source>
</evidence>
<dbReference type="EMBL" id="CP139781">
    <property type="protein sequence ID" value="WRQ89006.1"/>
    <property type="molecule type" value="Genomic_DNA"/>
</dbReference>
<evidence type="ECO:0000313" key="14">
    <source>
        <dbReference type="EMBL" id="WRQ89006.1"/>
    </source>
</evidence>
<dbReference type="SUPFAM" id="SSF53850">
    <property type="entry name" value="Periplasmic binding protein-like II"/>
    <property type="match status" value="1"/>
</dbReference>
<keyword evidence="11" id="KW-0732">Signal</keyword>
<keyword evidence="7" id="KW-0067">ATP-binding</keyword>
<reference evidence="14 15" key="1">
    <citation type="submission" date="2023-12" db="EMBL/GenBank/DDBJ databases">
        <title>Description of an unclassified Opitutus bacterium of Verrucomicrobiota.</title>
        <authorList>
            <person name="Zhang D.-F."/>
        </authorList>
    </citation>
    <scope>NUCLEOTIDE SEQUENCE [LARGE SCALE GENOMIC DNA]</scope>
    <source>
        <strain evidence="14 15">WL0086</strain>
    </source>
</reference>
<evidence type="ECO:0000256" key="9">
    <source>
        <dbReference type="PROSITE-ProRule" id="PRU00169"/>
    </source>
</evidence>
<feature type="transmembrane region" description="Helical" evidence="10">
    <location>
        <begin position="264"/>
        <end position="284"/>
    </location>
</feature>
<evidence type="ECO:0000259" key="12">
    <source>
        <dbReference type="PROSITE" id="PS50109"/>
    </source>
</evidence>
<evidence type="ECO:0000256" key="2">
    <source>
        <dbReference type="ARBA" id="ARBA00012438"/>
    </source>
</evidence>
<dbReference type="InterPro" id="IPR000014">
    <property type="entry name" value="PAS"/>
</dbReference>
<gene>
    <name evidence="14" type="ORF">K1X11_006275</name>
</gene>
<feature type="signal peptide" evidence="11">
    <location>
        <begin position="1"/>
        <end position="18"/>
    </location>
</feature>
<dbReference type="InterPro" id="IPR001789">
    <property type="entry name" value="Sig_transdc_resp-reg_receiver"/>
</dbReference>
<protein>
    <recommendedName>
        <fullName evidence="2">histidine kinase</fullName>
        <ecNumber evidence="2">2.7.13.3</ecNumber>
    </recommendedName>
</protein>
<dbReference type="PANTHER" id="PTHR43065:SF46">
    <property type="entry name" value="C4-DICARBOXYLATE TRANSPORT SENSOR PROTEIN DCTB"/>
    <property type="match status" value="1"/>
</dbReference>
<dbReference type="PANTHER" id="PTHR43065">
    <property type="entry name" value="SENSOR HISTIDINE KINASE"/>
    <property type="match status" value="1"/>
</dbReference>
<dbReference type="Pfam" id="PF02518">
    <property type="entry name" value="HATPase_c"/>
    <property type="match status" value="1"/>
</dbReference>
<keyword evidence="15" id="KW-1185">Reference proteome</keyword>
<dbReference type="InterPro" id="IPR036890">
    <property type="entry name" value="HATPase_C_sf"/>
</dbReference>
<dbReference type="InterPro" id="IPR036097">
    <property type="entry name" value="HisK_dim/P_sf"/>
</dbReference>
<keyword evidence="4" id="KW-0808">Transferase</keyword>
<dbReference type="Proteomes" id="UP000738431">
    <property type="component" value="Chromosome"/>
</dbReference>
<sequence>MSRWMRLPLLIVSATAFAGILRAQTPTTARPHYTVGVLSDNFPYAYFPANEVHPVGFAVELLQAIVDTSQLDIEWVVGGTLDIQQRFQAGEIDALIAYAYSAERAERFAFTRPYLEMSGKVFVRPENAGWDNLSDLRGRRVLVHRNSLGEQVLREQGLAESIVYADSVNAAMHRVSEGDGDATLVTILSGASIAERDRLNLVPTAITVPDYDVDYCIAVQKSQPDLLATLDESLAILYRNGSYETIYRKWFGRLEPRRFTPVQVLLAVCAGLVVALVVAMVAAAHQRRLRRQLTTTLDALTESEQHFREVFDATPIGLLVVSSTSSPSPTGLNLDDANPAAHRLFGWREPPFNAELSASTPVFAPLWEGIAAVRAHTSPRPADLRIDLPDAPPLHLRWSAVRDDQRILVVIENTTAQVRATEELRASERHLQQTQKLDALGNLSSGIAHDFNNVLTSILGNIELLRLETAPDSSAQELTENILRGSRRARDLVRQILTFSRQSPPERKPVDLREIIGETLQLVRAAVPRSISLPSKLPASPCVVSADGTQIHQVILNLITNAAQAIGDAPGEITVTLEERTVRARADTRSPFGLPADRYHCITVSDTGPGMPAEVLQRAMEPFYTTKQQARGTGLGLSVAHGVVTQHGGMLRLESTPGEGTRAEVWLPISAERLPEGALDLLDIEPVADDEPLILVIDDEHIAAHTVARMLKRLGAVPDVHENPLEALAKFHAAPQRYRAVLCDLSMPERSGLEVLREIRATRPDLPTLLMTGFWSNGSRDKARDLGVNVLCEKPLSITELHAYLTLLLER</sequence>
<dbReference type="InterPro" id="IPR004358">
    <property type="entry name" value="Sig_transdc_His_kin-like_C"/>
</dbReference>
<dbReference type="SMART" id="SM00448">
    <property type="entry name" value="REC"/>
    <property type="match status" value="1"/>
</dbReference>
<comment type="catalytic activity">
    <reaction evidence="1">
        <text>ATP + protein L-histidine = ADP + protein N-phospho-L-histidine.</text>
        <dbReference type="EC" id="2.7.13.3"/>
    </reaction>
</comment>
<dbReference type="Gene3D" id="1.10.287.130">
    <property type="match status" value="1"/>
</dbReference>
<evidence type="ECO:0000256" key="7">
    <source>
        <dbReference type="ARBA" id="ARBA00022840"/>
    </source>
</evidence>
<evidence type="ECO:0000256" key="10">
    <source>
        <dbReference type="SAM" id="Phobius"/>
    </source>
</evidence>
<dbReference type="CDD" id="cd17546">
    <property type="entry name" value="REC_hyHK_CKI1_RcsC-like"/>
    <property type="match status" value="1"/>
</dbReference>
<evidence type="ECO:0000313" key="15">
    <source>
        <dbReference type="Proteomes" id="UP000738431"/>
    </source>
</evidence>
<evidence type="ECO:0000256" key="11">
    <source>
        <dbReference type="SAM" id="SignalP"/>
    </source>
</evidence>
<evidence type="ECO:0000256" key="3">
    <source>
        <dbReference type="ARBA" id="ARBA00022553"/>
    </source>
</evidence>
<dbReference type="Pfam" id="PF00072">
    <property type="entry name" value="Response_reg"/>
    <property type="match status" value="1"/>
</dbReference>
<dbReference type="EC" id="2.7.13.3" evidence="2"/>
<dbReference type="PRINTS" id="PR00344">
    <property type="entry name" value="BCTRLSENSOR"/>
</dbReference>
<dbReference type="Pfam" id="PF00497">
    <property type="entry name" value="SBP_bac_3"/>
    <property type="match status" value="1"/>
</dbReference>
<feature type="chain" id="PRO_5047550100" description="histidine kinase" evidence="11">
    <location>
        <begin position="19"/>
        <end position="811"/>
    </location>
</feature>
<keyword evidence="10" id="KW-1133">Transmembrane helix</keyword>
<dbReference type="InterPro" id="IPR003594">
    <property type="entry name" value="HATPase_dom"/>
</dbReference>
<dbReference type="SUPFAM" id="SSF55874">
    <property type="entry name" value="ATPase domain of HSP90 chaperone/DNA topoisomerase II/histidine kinase"/>
    <property type="match status" value="1"/>
</dbReference>
<name>A0ABZ1CBE7_9BACT</name>
<dbReference type="CDD" id="cd00082">
    <property type="entry name" value="HisKA"/>
    <property type="match status" value="1"/>
</dbReference>
<dbReference type="PROSITE" id="PS50110">
    <property type="entry name" value="RESPONSE_REGULATORY"/>
    <property type="match status" value="1"/>
</dbReference>
<evidence type="ECO:0000259" key="13">
    <source>
        <dbReference type="PROSITE" id="PS50110"/>
    </source>
</evidence>
<dbReference type="InterPro" id="IPR005467">
    <property type="entry name" value="His_kinase_dom"/>
</dbReference>
<dbReference type="Gene3D" id="3.30.565.10">
    <property type="entry name" value="Histidine kinase-like ATPase, C-terminal domain"/>
    <property type="match status" value="1"/>
</dbReference>
<dbReference type="SMART" id="SM00387">
    <property type="entry name" value="HATPase_c"/>
    <property type="match status" value="1"/>
</dbReference>
<feature type="modified residue" description="4-aspartylphosphate" evidence="9">
    <location>
        <position position="744"/>
    </location>
</feature>
<keyword evidence="3 9" id="KW-0597">Phosphoprotein</keyword>
<proteinExistence type="predicted"/>
<keyword evidence="6" id="KW-0418">Kinase</keyword>
<feature type="domain" description="Response regulatory" evidence="13">
    <location>
        <begin position="693"/>
        <end position="809"/>
    </location>
</feature>
<dbReference type="SMART" id="SM00388">
    <property type="entry name" value="HisKA"/>
    <property type="match status" value="1"/>
</dbReference>
<evidence type="ECO:0000256" key="4">
    <source>
        <dbReference type="ARBA" id="ARBA00022679"/>
    </source>
</evidence>
<keyword evidence="5" id="KW-0547">Nucleotide-binding</keyword>
<dbReference type="CDD" id="cd13704">
    <property type="entry name" value="PBP2_HisK"/>
    <property type="match status" value="1"/>
</dbReference>
<dbReference type="PROSITE" id="PS50109">
    <property type="entry name" value="HIS_KIN"/>
    <property type="match status" value="1"/>
</dbReference>